<keyword evidence="12" id="KW-1185">Reference proteome</keyword>
<keyword evidence="2" id="KW-0444">Lipid biosynthesis</keyword>
<dbReference type="Proteomes" id="UP001152759">
    <property type="component" value="Chromosome 7"/>
</dbReference>
<keyword evidence="8 10" id="KW-0472">Membrane</keyword>
<comment type="subcellular location">
    <subcellularLocation>
        <location evidence="1">Membrane</location>
        <topology evidence="1">Multi-pass membrane protein</topology>
    </subcellularLocation>
</comment>
<evidence type="ECO:0000256" key="5">
    <source>
        <dbReference type="ARBA" id="ARBA00022832"/>
    </source>
</evidence>
<dbReference type="EMBL" id="OU963868">
    <property type="protein sequence ID" value="CAH0392698.1"/>
    <property type="molecule type" value="Genomic_DNA"/>
</dbReference>
<evidence type="ECO:0000256" key="1">
    <source>
        <dbReference type="ARBA" id="ARBA00004141"/>
    </source>
</evidence>
<evidence type="ECO:0000256" key="9">
    <source>
        <dbReference type="ARBA" id="ARBA00023160"/>
    </source>
</evidence>
<accession>A0A9P0AEF8</accession>
<sequence length="106" mass="12762">MKRNYVGLTLTNYSYMFNFEEEFEHQNTRVWMTNNWTKGFYYCGLYMVIIFLGQLYMKSRPRFELRKALICHFISLPAGSQNFTILLVLLFFNGKLPKPTYRMVDT</sequence>
<name>A0A9P0AEF8_BEMTA</name>
<reference evidence="11" key="1">
    <citation type="submission" date="2021-12" db="EMBL/GenBank/DDBJ databases">
        <authorList>
            <person name="King R."/>
        </authorList>
    </citation>
    <scope>NUCLEOTIDE SEQUENCE</scope>
</reference>
<evidence type="ECO:0000256" key="7">
    <source>
        <dbReference type="ARBA" id="ARBA00023098"/>
    </source>
</evidence>
<evidence type="ECO:0000256" key="4">
    <source>
        <dbReference type="ARBA" id="ARBA00022692"/>
    </source>
</evidence>
<organism evidence="11 12">
    <name type="scientific">Bemisia tabaci</name>
    <name type="common">Sweetpotato whitefly</name>
    <name type="synonym">Aleurodes tabaci</name>
    <dbReference type="NCBI Taxonomy" id="7038"/>
    <lineage>
        <taxon>Eukaryota</taxon>
        <taxon>Metazoa</taxon>
        <taxon>Ecdysozoa</taxon>
        <taxon>Arthropoda</taxon>
        <taxon>Hexapoda</taxon>
        <taxon>Insecta</taxon>
        <taxon>Pterygota</taxon>
        <taxon>Neoptera</taxon>
        <taxon>Paraneoptera</taxon>
        <taxon>Hemiptera</taxon>
        <taxon>Sternorrhyncha</taxon>
        <taxon>Aleyrodoidea</taxon>
        <taxon>Aleyrodidae</taxon>
        <taxon>Aleyrodinae</taxon>
        <taxon>Bemisia</taxon>
    </lineage>
</organism>
<dbReference type="GO" id="GO:0016020">
    <property type="term" value="C:membrane"/>
    <property type="evidence" value="ECO:0007669"/>
    <property type="project" value="UniProtKB-SubCell"/>
</dbReference>
<feature type="transmembrane region" description="Helical" evidence="10">
    <location>
        <begin position="39"/>
        <end position="57"/>
    </location>
</feature>
<dbReference type="InterPro" id="IPR002076">
    <property type="entry name" value="ELO_fam"/>
</dbReference>
<dbReference type="GO" id="GO:0006633">
    <property type="term" value="P:fatty acid biosynthetic process"/>
    <property type="evidence" value="ECO:0007669"/>
    <property type="project" value="UniProtKB-KW"/>
</dbReference>
<dbReference type="Pfam" id="PF01151">
    <property type="entry name" value="ELO"/>
    <property type="match status" value="1"/>
</dbReference>
<evidence type="ECO:0000313" key="11">
    <source>
        <dbReference type="EMBL" id="CAH0392698.1"/>
    </source>
</evidence>
<keyword evidence="6 10" id="KW-1133">Transmembrane helix</keyword>
<keyword evidence="3" id="KW-0808">Transferase</keyword>
<keyword evidence="7" id="KW-0443">Lipid metabolism</keyword>
<evidence type="ECO:0000256" key="3">
    <source>
        <dbReference type="ARBA" id="ARBA00022679"/>
    </source>
</evidence>
<evidence type="ECO:0000313" key="12">
    <source>
        <dbReference type="Proteomes" id="UP001152759"/>
    </source>
</evidence>
<keyword evidence="4 10" id="KW-0812">Transmembrane</keyword>
<evidence type="ECO:0000256" key="6">
    <source>
        <dbReference type="ARBA" id="ARBA00022989"/>
    </source>
</evidence>
<evidence type="ECO:0000256" key="8">
    <source>
        <dbReference type="ARBA" id="ARBA00023136"/>
    </source>
</evidence>
<keyword evidence="9" id="KW-0275">Fatty acid biosynthesis</keyword>
<protein>
    <recommendedName>
        <fullName evidence="13">Very-long-chain 3-oxoacyl-CoA synthase</fullName>
    </recommendedName>
</protein>
<keyword evidence="5" id="KW-0276">Fatty acid metabolism</keyword>
<proteinExistence type="predicted"/>
<feature type="transmembrane region" description="Helical" evidence="10">
    <location>
        <begin position="69"/>
        <end position="92"/>
    </location>
</feature>
<evidence type="ECO:0008006" key="13">
    <source>
        <dbReference type="Google" id="ProtNLM"/>
    </source>
</evidence>
<gene>
    <name evidence="11" type="ORF">BEMITA_LOCUS11180</name>
</gene>
<evidence type="ECO:0000256" key="2">
    <source>
        <dbReference type="ARBA" id="ARBA00022516"/>
    </source>
</evidence>
<dbReference type="GO" id="GO:0009922">
    <property type="term" value="F:fatty acid elongase activity"/>
    <property type="evidence" value="ECO:0007669"/>
    <property type="project" value="InterPro"/>
</dbReference>
<dbReference type="AlphaFoldDB" id="A0A9P0AEF8"/>
<evidence type="ECO:0000256" key="10">
    <source>
        <dbReference type="SAM" id="Phobius"/>
    </source>
</evidence>